<dbReference type="SUPFAM" id="SSF56784">
    <property type="entry name" value="HAD-like"/>
    <property type="match status" value="1"/>
</dbReference>
<reference evidence="1 2" key="1">
    <citation type="submission" date="2016-02" db="EMBL/GenBank/DDBJ databases">
        <authorList>
            <person name="Wen L."/>
            <person name="He K."/>
            <person name="Yang H."/>
        </authorList>
    </citation>
    <scope>NUCLEOTIDE SEQUENCE [LARGE SCALE GENOMIC DNA]</scope>
    <source>
        <strain evidence="1 2">DSM 22607</strain>
    </source>
</reference>
<dbReference type="SFLD" id="SFLDG01140">
    <property type="entry name" value="C2.B:_Phosphomannomutase_and_P"/>
    <property type="match status" value="1"/>
</dbReference>
<keyword evidence="1" id="KW-0378">Hydrolase</keyword>
<dbReference type="PANTHER" id="PTHR10000:SF8">
    <property type="entry name" value="HAD SUPERFAMILY HYDROLASE-LIKE, TYPE 3"/>
    <property type="match status" value="1"/>
</dbReference>
<organism evidence="1 2">
    <name type="scientific">Christensenella minuta</name>
    <dbReference type="NCBI Taxonomy" id="626937"/>
    <lineage>
        <taxon>Bacteria</taxon>
        <taxon>Bacillati</taxon>
        <taxon>Bacillota</taxon>
        <taxon>Clostridia</taxon>
        <taxon>Christensenellales</taxon>
        <taxon>Christensenellaceae</taxon>
        <taxon>Christensenella</taxon>
    </lineage>
</organism>
<dbReference type="InterPro" id="IPR036412">
    <property type="entry name" value="HAD-like_sf"/>
</dbReference>
<dbReference type="Proteomes" id="UP000070366">
    <property type="component" value="Unassembled WGS sequence"/>
</dbReference>
<dbReference type="NCBIfam" id="TIGR01484">
    <property type="entry name" value="HAD-SF-IIB"/>
    <property type="match status" value="1"/>
</dbReference>
<sequence length="276" mass="30310">MDYYSIVFSDVDGTLLDSDLRVSSGARQKIRELSDMGIPFVLASARKPQGIRILHEELGFRAPSICYGGALLLGSSYQPIYSRGLEQKEALRVRQAIRESGCGVCASVYHYDLWIVDDKDDPWVAHERSGIEQAPIEGDPARILEKGDKIHKVSCLGRPAEIGRLHLSLKRAFPGLSVIKSADNCLEIMHPLAGKARAALYLCKHLGIPVQRAVAFGDHENDLDLLLQAGLGVAMGNAPREIREAVRHVTADNDHDGVLHGLEKLVFRAEDGWGSK</sequence>
<dbReference type="KEGG" id="cmiu:B1H56_13520"/>
<dbReference type="PANTHER" id="PTHR10000">
    <property type="entry name" value="PHOSPHOSERINE PHOSPHATASE"/>
    <property type="match status" value="1"/>
</dbReference>
<dbReference type="GO" id="GO:0016791">
    <property type="term" value="F:phosphatase activity"/>
    <property type="evidence" value="ECO:0007669"/>
    <property type="project" value="UniProtKB-ARBA"/>
</dbReference>
<dbReference type="CDD" id="cd07516">
    <property type="entry name" value="HAD_Pase"/>
    <property type="match status" value="1"/>
</dbReference>
<dbReference type="Pfam" id="PF08282">
    <property type="entry name" value="Hydrolase_3"/>
    <property type="match status" value="1"/>
</dbReference>
<dbReference type="OrthoDB" id="9814970at2"/>
<dbReference type="SFLD" id="SFLDS00003">
    <property type="entry name" value="Haloacid_Dehalogenase"/>
    <property type="match status" value="1"/>
</dbReference>
<accession>A0A136Q0D4</accession>
<dbReference type="RefSeq" id="WP_066522756.1">
    <property type="nucleotide sequence ID" value="NZ_CABMOF010000010.1"/>
</dbReference>
<proteinExistence type="predicted"/>
<name>A0A136Q0D4_9FIRM</name>
<dbReference type="InterPro" id="IPR023214">
    <property type="entry name" value="HAD_sf"/>
</dbReference>
<protein>
    <submittedName>
        <fullName evidence="1">Cof-like hydrolase</fullName>
    </submittedName>
</protein>
<dbReference type="EMBL" id="LSZW01000067">
    <property type="protein sequence ID" value="KXK64107.1"/>
    <property type="molecule type" value="Genomic_DNA"/>
</dbReference>
<dbReference type="GO" id="GO:0005829">
    <property type="term" value="C:cytosol"/>
    <property type="evidence" value="ECO:0007669"/>
    <property type="project" value="TreeGrafter"/>
</dbReference>
<dbReference type="AlphaFoldDB" id="A0A136Q0D4"/>
<dbReference type="STRING" id="626937.HMPREF3293_03155"/>
<dbReference type="InterPro" id="IPR000150">
    <property type="entry name" value="Cof"/>
</dbReference>
<keyword evidence="2" id="KW-1185">Reference proteome</keyword>
<dbReference type="InterPro" id="IPR006379">
    <property type="entry name" value="HAD-SF_hydro_IIB"/>
</dbReference>
<evidence type="ECO:0000313" key="2">
    <source>
        <dbReference type="Proteomes" id="UP000070366"/>
    </source>
</evidence>
<gene>
    <name evidence="1" type="ORF">HMPREF3293_03155</name>
</gene>
<comment type="caution">
    <text evidence="1">The sequence shown here is derived from an EMBL/GenBank/DDBJ whole genome shotgun (WGS) entry which is preliminary data.</text>
</comment>
<dbReference type="Gene3D" id="3.30.1240.10">
    <property type="match status" value="1"/>
</dbReference>
<dbReference type="NCBIfam" id="TIGR00099">
    <property type="entry name" value="Cof-subfamily"/>
    <property type="match status" value="1"/>
</dbReference>
<dbReference type="GO" id="GO:0000287">
    <property type="term" value="F:magnesium ion binding"/>
    <property type="evidence" value="ECO:0007669"/>
    <property type="project" value="TreeGrafter"/>
</dbReference>
<dbReference type="Gene3D" id="3.40.50.1000">
    <property type="entry name" value="HAD superfamily/HAD-like"/>
    <property type="match status" value="1"/>
</dbReference>
<evidence type="ECO:0000313" key="1">
    <source>
        <dbReference type="EMBL" id="KXK64107.1"/>
    </source>
</evidence>